<sequence length="529" mass="57932">MVLWRRIGNVGFESLTRHRGRSSYIPWGSVGAPSASDAAGHGRFRASEGPLSRLSPVFSHTPVRSFAAPVHVKPKPKAKEKSGPRMNGAITDTHVRLVFEDGHRIVSREDALATARRLDLDLVEVQRKDEKTGDPSVCKLMNYHKEKYKQDVKQKERTKAKSATVLRGGESKEVRFKAKTELKDLKTKAESVKRLMERGYRVQCIAMPTGNGDEDLGGLLLSLLSLIEDVSVIESGPHIDERKAYVIVKHVKFSSKKSGKKISKAFETVSSILNARSMAAPEDSAYKDASDSKTVGELKPVDSGSETEIEAVPKPAERSTQNLYGSRPASQTRVVTPNRYLEESAKRDCLRKPPLSLQNTRAEPREEYAAGRVAVQREPHVVESNRYARGGNPRDQAARPYNPCSQSSRYGVFDASQSSHSSDRNTVPDPTINKPNVRHGVFSSVKPSAPVDQQNTDDTNRGRLASSNSSSTSSYGIFSASKPISSDGQVKQRDATSVYPSKISPPSPQYGIFSSSKVSSSGDGVADKH</sequence>
<dbReference type="InterPro" id="IPR036787">
    <property type="entry name" value="T_IF-3_N_sf"/>
</dbReference>
<dbReference type="InterPro" id="IPR019814">
    <property type="entry name" value="Translation_initiation_fac_3_N"/>
</dbReference>
<feature type="compositionally biased region" description="Polar residues" evidence="4">
    <location>
        <begin position="403"/>
        <end position="420"/>
    </location>
</feature>
<dbReference type="PANTHER" id="PTHR10938">
    <property type="entry name" value="TRANSLATION INITIATION FACTOR IF-3"/>
    <property type="match status" value="1"/>
</dbReference>
<evidence type="ECO:0000256" key="3">
    <source>
        <dbReference type="ARBA" id="ARBA00022917"/>
    </source>
</evidence>
<protein>
    <submittedName>
        <fullName evidence="6">Translation initiation factor IF-3, chloroplastic</fullName>
    </submittedName>
</protein>
<feature type="compositionally biased region" description="Basic and acidic residues" evidence="4">
    <location>
        <begin position="284"/>
        <end position="300"/>
    </location>
</feature>
<evidence type="ECO:0000256" key="2">
    <source>
        <dbReference type="ARBA" id="ARBA00022540"/>
    </source>
</evidence>
<feature type="region of interest" description="Disordered" evidence="4">
    <location>
        <begin position="280"/>
        <end position="529"/>
    </location>
</feature>
<dbReference type="EMBL" id="KZ451916">
    <property type="protein sequence ID" value="PKA62556.1"/>
    <property type="molecule type" value="Genomic_DNA"/>
</dbReference>
<dbReference type="Gene3D" id="3.10.20.80">
    <property type="entry name" value="Translation initiation factor 3 (IF-3), N-terminal domain"/>
    <property type="match status" value="1"/>
</dbReference>
<dbReference type="Proteomes" id="UP000236161">
    <property type="component" value="Unassembled WGS sequence"/>
</dbReference>
<accession>A0A2I0B440</accession>
<dbReference type="NCBIfam" id="TIGR00168">
    <property type="entry name" value="infC"/>
    <property type="match status" value="1"/>
</dbReference>
<keyword evidence="7" id="KW-1185">Reference proteome</keyword>
<keyword evidence="3" id="KW-0648">Protein biosynthesis</keyword>
<comment type="similarity">
    <text evidence="1">Belongs to the IF-3 family.</text>
</comment>
<evidence type="ECO:0000256" key="1">
    <source>
        <dbReference type="ARBA" id="ARBA00005439"/>
    </source>
</evidence>
<dbReference type="PANTHER" id="PTHR10938:SF4">
    <property type="entry name" value="TRANSLATION INITIATION FACTOR IF3-1, MITOCHONDRIAL"/>
    <property type="match status" value="1"/>
</dbReference>
<dbReference type="SUPFAM" id="SSF55200">
    <property type="entry name" value="Translation initiation factor IF3, C-terminal domain"/>
    <property type="match status" value="1"/>
</dbReference>
<evidence type="ECO:0000256" key="4">
    <source>
        <dbReference type="SAM" id="MobiDB-lite"/>
    </source>
</evidence>
<reference evidence="6 7" key="1">
    <citation type="journal article" date="2017" name="Nature">
        <title>The Apostasia genome and the evolution of orchids.</title>
        <authorList>
            <person name="Zhang G.Q."/>
            <person name="Liu K.W."/>
            <person name="Li Z."/>
            <person name="Lohaus R."/>
            <person name="Hsiao Y.Y."/>
            <person name="Niu S.C."/>
            <person name="Wang J.Y."/>
            <person name="Lin Y.C."/>
            <person name="Xu Q."/>
            <person name="Chen L.J."/>
            <person name="Yoshida K."/>
            <person name="Fujiwara S."/>
            <person name="Wang Z.W."/>
            <person name="Zhang Y.Q."/>
            <person name="Mitsuda N."/>
            <person name="Wang M."/>
            <person name="Liu G.H."/>
            <person name="Pecoraro L."/>
            <person name="Huang H.X."/>
            <person name="Xiao X.J."/>
            <person name="Lin M."/>
            <person name="Wu X.Y."/>
            <person name="Wu W.L."/>
            <person name="Chen Y.Y."/>
            <person name="Chang S.B."/>
            <person name="Sakamoto S."/>
            <person name="Ohme-Takagi M."/>
            <person name="Yagi M."/>
            <person name="Zeng S.J."/>
            <person name="Shen C.Y."/>
            <person name="Yeh C.M."/>
            <person name="Luo Y.B."/>
            <person name="Tsai W.C."/>
            <person name="Van de Peer Y."/>
            <person name="Liu Z.J."/>
        </authorList>
    </citation>
    <scope>NUCLEOTIDE SEQUENCE [LARGE SCALE GENOMIC DNA]</scope>
    <source>
        <strain evidence="7">cv. Shenzhen</strain>
        <tissue evidence="6">Stem</tissue>
    </source>
</reference>
<dbReference type="Pfam" id="PF05198">
    <property type="entry name" value="IF3_N"/>
    <property type="match status" value="1"/>
</dbReference>
<dbReference type="InterPro" id="IPR036788">
    <property type="entry name" value="T_IF-3_C_sf"/>
</dbReference>
<organism evidence="6 7">
    <name type="scientific">Apostasia shenzhenica</name>
    <dbReference type="NCBI Taxonomy" id="1088818"/>
    <lineage>
        <taxon>Eukaryota</taxon>
        <taxon>Viridiplantae</taxon>
        <taxon>Streptophyta</taxon>
        <taxon>Embryophyta</taxon>
        <taxon>Tracheophyta</taxon>
        <taxon>Spermatophyta</taxon>
        <taxon>Magnoliopsida</taxon>
        <taxon>Liliopsida</taxon>
        <taxon>Asparagales</taxon>
        <taxon>Orchidaceae</taxon>
        <taxon>Apostasioideae</taxon>
        <taxon>Apostasia</taxon>
    </lineage>
</organism>
<dbReference type="FunFam" id="3.30.110.10:FF:000005">
    <property type="entry name" value="Translation initiation factor 3 (IF-3) family protein"/>
    <property type="match status" value="1"/>
</dbReference>
<dbReference type="OrthoDB" id="21573at2759"/>
<proteinExistence type="inferred from homology"/>
<feature type="compositionally biased region" description="Polar residues" evidence="4">
    <location>
        <begin position="318"/>
        <end position="335"/>
    </location>
</feature>
<dbReference type="Gene3D" id="3.30.110.10">
    <property type="entry name" value="Translation initiation factor 3 (IF-3), C-terminal domain"/>
    <property type="match status" value="1"/>
</dbReference>
<feature type="compositionally biased region" description="Basic and acidic residues" evidence="4">
    <location>
        <begin position="362"/>
        <end position="383"/>
    </location>
</feature>
<feature type="domain" description="Translation initiation factor 3 N-terminal" evidence="5">
    <location>
        <begin position="86"/>
        <end position="156"/>
    </location>
</feature>
<feature type="compositionally biased region" description="Basic and acidic residues" evidence="4">
    <location>
        <begin position="340"/>
        <end position="351"/>
    </location>
</feature>
<dbReference type="GO" id="GO:0043022">
    <property type="term" value="F:ribosome binding"/>
    <property type="evidence" value="ECO:0007669"/>
    <property type="project" value="TreeGrafter"/>
</dbReference>
<keyword evidence="2 6" id="KW-0396">Initiation factor</keyword>
<name>A0A2I0B440_9ASPA</name>
<dbReference type="GO" id="GO:0003743">
    <property type="term" value="F:translation initiation factor activity"/>
    <property type="evidence" value="ECO:0007669"/>
    <property type="project" value="UniProtKB-KW"/>
</dbReference>
<evidence type="ECO:0000259" key="5">
    <source>
        <dbReference type="Pfam" id="PF05198"/>
    </source>
</evidence>
<dbReference type="STRING" id="1088818.A0A2I0B440"/>
<evidence type="ECO:0000313" key="6">
    <source>
        <dbReference type="EMBL" id="PKA62556.1"/>
    </source>
</evidence>
<dbReference type="InterPro" id="IPR001288">
    <property type="entry name" value="Translation_initiation_fac_3"/>
</dbReference>
<dbReference type="SUPFAM" id="SSF54364">
    <property type="entry name" value="Translation initiation factor IF3, N-terminal domain"/>
    <property type="match status" value="1"/>
</dbReference>
<evidence type="ECO:0000313" key="7">
    <source>
        <dbReference type="Proteomes" id="UP000236161"/>
    </source>
</evidence>
<feature type="compositionally biased region" description="Low complexity" evidence="4">
    <location>
        <begin position="466"/>
        <end position="481"/>
    </location>
</feature>
<dbReference type="AlphaFoldDB" id="A0A2I0B440"/>
<gene>
    <name evidence="6" type="primary">infC</name>
    <name evidence="6" type="ORF">AXF42_Ash012142</name>
</gene>
<dbReference type="GO" id="GO:0032790">
    <property type="term" value="P:ribosome disassembly"/>
    <property type="evidence" value="ECO:0007669"/>
    <property type="project" value="TreeGrafter"/>
</dbReference>